<protein>
    <recommendedName>
        <fullName evidence="5">T9SS type A sorting domain-containing protein</fullName>
    </recommendedName>
</protein>
<sequence>MKNLLLFSTLLLSTTGVFAQLTVKPTSGGADSYIYVNDEVVFVTQEINLTRNLSGPANIEASIYLRNNGQLIQGGTTSTNSGDGQLSVQQNSPVTNAFAYYYWCSPVGNSDGNTGSGNIPFGLGGIYEDINSVPGVGVAARRSSNISGRDGFTSPLTISRRWMYTHPDPGTEAEGNYIRINATNGAQAGYGFTMKGVNLNGNTPSGAPWGHDQIYEFRGRPNNGDITNIPVDGPVGTFPNTSAMMTLSGNPYPSALDMNKFYHDSANAVLGAIYYYDEDRSVMSHYYSQKPFGYGVWVPDGPDNTPDNPHDFLGTYTPAPFYIWNAGGGSTSHTGPGGGSDQNKRYAPIGQGFMLIGNSLGTVTIKNSHRVYIKEGAANHSVFQRPEGDSGSQINLPNDTGLSTAAETARENYRTPIMRIWSIFDEAVTRELALTFHEQATDGYDRGFDGLSPQDLKTDAYFPIGEDNNRKPYVINGIKYNPNKQVPIAFKIKNQSKLDLKVVEEVKKPYAHAYLYDRLENTYQQITGGMSATLNLPAGTYDNRFFIIFRNQNLRRDIPQTELNEKLIVMENVTFFQNNPLQQLEISNPEGYVIKSALVYDMNGKLVIQEKNLGDQSKYSFYTGNLSDGVYLVKLLTEDDIAIDYKAIVHNK</sequence>
<dbReference type="InterPro" id="IPR026444">
    <property type="entry name" value="Secre_tail"/>
</dbReference>
<reference evidence="4" key="1">
    <citation type="submission" date="2014-10" db="EMBL/GenBank/DDBJ databases">
        <title>Genome sequencing of Vitellibacter sp. D-24.</title>
        <authorList>
            <person name="Thevarajoo S."/>
            <person name="Selvaratnam C."/>
            <person name="Goh K.M."/>
            <person name="Chong C.S."/>
        </authorList>
    </citation>
    <scope>NUCLEOTIDE SEQUENCE [LARGE SCALE GENOMIC DNA]</scope>
    <source>
        <strain evidence="4">D-24</strain>
    </source>
</reference>
<dbReference type="Proteomes" id="UP000070138">
    <property type="component" value="Unassembled WGS sequence"/>
</dbReference>
<evidence type="ECO:0000256" key="1">
    <source>
        <dbReference type="ARBA" id="ARBA00022729"/>
    </source>
</evidence>
<dbReference type="STRING" id="1548749.LS48_13395"/>
<evidence type="ECO:0000313" key="4">
    <source>
        <dbReference type="Proteomes" id="UP000070138"/>
    </source>
</evidence>
<evidence type="ECO:0000313" key="3">
    <source>
        <dbReference type="EMBL" id="KXN98107.1"/>
    </source>
</evidence>
<evidence type="ECO:0000256" key="2">
    <source>
        <dbReference type="SAM" id="SignalP"/>
    </source>
</evidence>
<dbReference type="EMBL" id="JRWG01000011">
    <property type="protein sequence ID" value="KXN98107.1"/>
    <property type="molecule type" value="Genomic_DNA"/>
</dbReference>
<feature type="signal peptide" evidence="2">
    <location>
        <begin position="1"/>
        <end position="19"/>
    </location>
</feature>
<dbReference type="NCBIfam" id="TIGR04183">
    <property type="entry name" value="Por_Secre_tail"/>
    <property type="match status" value="1"/>
</dbReference>
<dbReference type="PATRIC" id="fig|1548749.3.peg.2800"/>
<reference evidence="3 4" key="2">
    <citation type="journal article" date="2016" name="Int. J. Syst. Evol. Microbiol.">
        <title>Vitellibacter aquimaris sp. nov., a marine bacterium isolated from seawater.</title>
        <authorList>
            <person name="Thevarajoo S."/>
            <person name="Selvaratnam C."/>
            <person name="Goh K.M."/>
            <person name="Hong K.W."/>
            <person name="Chan X.Y."/>
            <person name="Chan K.G."/>
            <person name="Chong C.S."/>
        </authorList>
    </citation>
    <scope>NUCLEOTIDE SEQUENCE [LARGE SCALE GENOMIC DNA]</scope>
    <source>
        <strain evidence="3 4">D-24</strain>
    </source>
</reference>
<feature type="chain" id="PRO_5007479700" description="T9SS type A sorting domain-containing protein" evidence="2">
    <location>
        <begin position="20"/>
        <end position="652"/>
    </location>
</feature>
<keyword evidence="4" id="KW-1185">Reference proteome</keyword>
<comment type="caution">
    <text evidence="3">The sequence shown here is derived from an EMBL/GenBank/DDBJ whole genome shotgun (WGS) entry which is preliminary data.</text>
</comment>
<evidence type="ECO:0008006" key="5">
    <source>
        <dbReference type="Google" id="ProtNLM"/>
    </source>
</evidence>
<organism evidence="3 4">
    <name type="scientific">Aequorivita aquimaris</name>
    <dbReference type="NCBI Taxonomy" id="1548749"/>
    <lineage>
        <taxon>Bacteria</taxon>
        <taxon>Pseudomonadati</taxon>
        <taxon>Bacteroidota</taxon>
        <taxon>Flavobacteriia</taxon>
        <taxon>Flavobacteriales</taxon>
        <taxon>Flavobacteriaceae</taxon>
        <taxon>Aequorivita</taxon>
    </lineage>
</organism>
<proteinExistence type="predicted"/>
<dbReference type="RefSeq" id="WP_062623008.1">
    <property type="nucleotide sequence ID" value="NZ_JRWG01000011.1"/>
</dbReference>
<dbReference type="AlphaFoldDB" id="A0A137RF44"/>
<gene>
    <name evidence="3" type="ORF">LS48_13395</name>
</gene>
<dbReference type="OrthoDB" id="2582440at2"/>
<name>A0A137RF44_9FLAO</name>
<keyword evidence="1 2" id="KW-0732">Signal</keyword>
<accession>A0A137RF44</accession>